<dbReference type="Pfam" id="PF14339">
    <property type="entry name" value="DUF4394"/>
    <property type="match status" value="1"/>
</dbReference>
<protein>
    <recommendedName>
        <fullName evidence="2">DUF4394 domain-containing protein</fullName>
    </recommendedName>
</protein>
<feature type="domain" description="DUF4394" evidence="2">
    <location>
        <begin position="52"/>
        <end position="282"/>
    </location>
</feature>
<dbReference type="InterPro" id="IPR006311">
    <property type="entry name" value="TAT_signal"/>
</dbReference>
<dbReference type="PROSITE" id="PS51318">
    <property type="entry name" value="TAT"/>
    <property type="match status" value="1"/>
</dbReference>
<sequence>MTSRSGLLSLSAAIALGVASALAPGAAVAAGDSPSTQSHSGLRVYGLTADQRLIRFYENEPASATNIGYVRGLSGDRKLVGIDFRVQDRKLYGVGDAGGVYLVSPTAAATKVSQLTVALEGRCFGVDFNPAADRLRVVSDAGQNLRHDVNAGGVTIVDGRLNYMAGVDARGVNGAAYTNNDLDASTATTLFDIDSVLDQVAAQAPANAGSLSPTGKLGVDSASCAGFDAYSTVRNGATVENQGYAALRSSGGVTRFFEVNLLTGKAYSLGAFAGENTPVDIAIPLNQL</sequence>
<evidence type="ECO:0000259" key="2">
    <source>
        <dbReference type="Pfam" id="PF14339"/>
    </source>
</evidence>
<evidence type="ECO:0000256" key="1">
    <source>
        <dbReference type="SAM" id="SignalP"/>
    </source>
</evidence>
<accession>A0A6J4M4P0</accession>
<keyword evidence="1" id="KW-0732">Signal</keyword>
<evidence type="ECO:0000313" key="3">
    <source>
        <dbReference type="EMBL" id="CAA9349878.1"/>
    </source>
</evidence>
<dbReference type="AlphaFoldDB" id="A0A6J4M4P0"/>
<dbReference type="InterPro" id="IPR025507">
    <property type="entry name" value="DUF4394"/>
</dbReference>
<reference evidence="3" key="1">
    <citation type="submission" date="2020-02" db="EMBL/GenBank/DDBJ databases">
        <authorList>
            <person name="Meier V. D."/>
        </authorList>
    </citation>
    <scope>NUCLEOTIDE SEQUENCE</scope>
    <source>
        <strain evidence="3">AVDCRST_MAG71</strain>
    </source>
</reference>
<feature type="signal peptide" evidence="1">
    <location>
        <begin position="1"/>
        <end position="29"/>
    </location>
</feature>
<proteinExistence type="predicted"/>
<feature type="chain" id="PRO_5026890878" description="DUF4394 domain-containing protein" evidence="1">
    <location>
        <begin position="30"/>
        <end position="288"/>
    </location>
</feature>
<gene>
    <name evidence="3" type="ORF">AVDCRST_MAG71-2710</name>
</gene>
<name>A0A6J4M4P0_9GAMM</name>
<dbReference type="EMBL" id="CADCUA010000639">
    <property type="protein sequence ID" value="CAA9349878.1"/>
    <property type="molecule type" value="Genomic_DNA"/>
</dbReference>
<organism evidence="3">
    <name type="scientific">uncultured Lysobacter sp</name>
    <dbReference type="NCBI Taxonomy" id="271060"/>
    <lineage>
        <taxon>Bacteria</taxon>
        <taxon>Pseudomonadati</taxon>
        <taxon>Pseudomonadota</taxon>
        <taxon>Gammaproteobacteria</taxon>
        <taxon>Lysobacterales</taxon>
        <taxon>Lysobacteraceae</taxon>
        <taxon>Lysobacter</taxon>
        <taxon>environmental samples</taxon>
    </lineage>
</organism>